<dbReference type="STRING" id="1193682.BJP25_01510"/>
<feature type="domain" description="HNH nuclease" evidence="1">
    <location>
        <begin position="6"/>
        <end position="61"/>
    </location>
</feature>
<evidence type="ECO:0000313" key="3">
    <source>
        <dbReference type="Proteomes" id="UP000186040"/>
    </source>
</evidence>
<dbReference type="Proteomes" id="UP000186040">
    <property type="component" value="Unassembled WGS sequence"/>
</dbReference>
<comment type="caution">
    <text evidence="2">The sequence shown here is derived from an EMBL/GenBank/DDBJ whole genome shotgun (WGS) entry which is preliminary data.</text>
</comment>
<dbReference type="AlphaFoldDB" id="A0A1Q9LDY5"/>
<organism evidence="2 3">
    <name type="scientific">Actinokineospora bangkokensis</name>
    <dbReference type="NCBI Taxonomy" id="1193682"/>
    <lineage>
        <taxon>Bacteria</taxon>
        <taxon>Bacillati</taxon>
        <taxon>Actinomycetota</taxon>
        <taxon>Actinomycetes</taxon>
        <taxon>Pseudonocardiales</taxon>
        <taxon>Pseudonocardiaceae</taxon>
        <taxon>Actinokineospora</taxon>
    </lineage>
</organism>
<accession>A0A1Q9LDY5</accession>
<protein>
    <recommendedName>
        <fullName evidence="1">HNH nuclease domain-containing protein</fullName>
    </recommendedName>
</protein>
<evidence type="ECO:0000259" key="1">
    <source>
        <dbReference type="Pfam" id="PF13391"/>
    </source>
</evidence>
<sequence length="104" mass="11493">MYDDRCQVCGTRLDLLGRGYSEAAHIRGLGAPHDGEDAVENMLCLCPNCHTRFDGFALAIDEELFIHEVTAAGEGPAVGKLTVAADHKIDVRHLDYHRRFLARS</sequence>
<proteinExistence type="predicted"/>
<gene>
    <name evidence="2" type="ORF">BJP25_01510</name>
</gene>
<dbReference type="Pfam" id="PF13391">
    <property type="entry name" value="HNH_2"/>
    <property type="match status" value="1"/>
</dbReference>
<dbReference type="CDD" id="cd00085">
    <property type="entry name" value="HNHc"/>
    <property type="match status" value="1"/>
</dbReference>
<keyword evidence="3" id="KW-1185">Reference proteome</keyword>
<dbReference type="EMBL" id="MKQR01000028">
    <property type="protein sequence ID" value="OLR90257.1"/>
    <property type="molecule type" value="Genomic_DNA"/>
</dbReference>
<evidence type="ECO:0000313" key="2">
    <source>
        <dbReference type="EMBL" id="OLR90257.1"/>
    </source>
</evidence>
<name>A0A1Q9LDY5_9PSEU</name>
<dbReference type="Gene3D" id="1.10.30.50">
    <property type="match status" value="1"/>
</dbReference>
<reference evidence="2 3" key="1">
    <citation type="submission" date="2016-10" db="EMBL/GenBank/DDBJ databases">
        <title>The Draft Genome Sequence of Actinokineospora bangkokensis 44EHWT reveals the biosynthetic pathway of antifungal compounds Thailandins with unusual extender unit butylmalonyl-CoA.</title>
        <authorList>
            <person name="Greule A."/>
            <person name="Intra B."/>
            <person name="Flemming S."/>
            <person name="Rommel M.G."/>
            <person name="Panbangred W."/>
            <person name="Bechthold A."/>
        </authorList>
    </citation>
    <scope>NUCLEOTIDE SEQUENCE [LARGE SCALE GENOMIC DNA]</scope>
    <source>
        <strain evidence="2 3">44EHW</strain>
    </source>
</reference>
<dbReference type="InterPro" id="IPR003615">
    <property type="entry name" value="HNH_nuc"/>
</dbReference>